<dbReference type="Gene3D" id="3.40.630.190">
    <property type="entry name" value="LCP protein"/>
    <property type="match status" value="1"/>
</dbReference>
<dbReference type="EMBL" id="CP070496">
    <property type="protein sequence ID" value="QSB05022.1"/>
    <property type="molecule type" value="Genomic_DNA"/>
</dbReference>
<accession>A0A895XMN0</accession>
<dbReference type="RefSeq" id="WP_213171023.1">
    <property type="nucleotide sequence ID" value="NZ_CP070496.1"/>
</dbReference>
<keyword evidence="6" id="KW-1185">Reference proteome</keyword>
<feature type="region of interest" description="Disordered" evidence="2">
    <location>
        <begin position="1"/>
        <end position="37"/>
    </location>
</feature>
<evidence type="ECO:0000259" key="4">
    <source>
        <dbReference type="Pfam" id="PF03816"/>
    </source>
</evidence>
<dbReference type="NCBIfam" id="TIGR00350">
    <property type="entry name" value="lytR_cpsA_psr"/>
    <property type="match status" value="1"/>
</dbReference>
<proteinExistence type="inferred from homology"/>
<protein>
    <submittedName>
        <fullName evidence="5">LCP family protein</fullName>
    </submittedName>
</protein>
<dbReference type="Proteomes" id="UP000662939">
    <property type="component" value="Chromosome"/>
</dbReference>
<dbReference type="KEGG" id="nav:JQS30_14850"/>
<evidence type="ECO:0000256" key="2">
    <source>
        <dbReference type="SAM" id="MobiDB-lite"/>
    </source>
</evidence>
<keyword evidence="3" id="KW-0472">Membrane</keyword>
<comment type="similarity">
    <text evidence="1">Belongs to the LytR/CpsA/Psr (LCP) family.</text>
</comment>
<feature type="region of interest" description="Disordered" evidence="2">
    <location>
        <begin position="354"/>
        <end position="375"/>
    </location>
</feature>
<evidence type="ECO:0000256" key="3">
    <source>
        <dbReference type="SAM" id="Phobius"/>
    </source>
</evidence>
<gene>
    <name evidence="5" type="ORF">JQS30_14850</name>
</gene>
<sequence>MTDKGGNYYRGRASIPSGNEGARVVSPRSPASGSGQAASVSRRGFVLSLLGLGASVAALGAGTATWVFAKDVNESMNKAFDLDGIPDRPDKVVEGAMNILILGTDARDEDQDGRSDSSMLMHVDAAGENAYVISIPRDLWVHIPHNEHATHSDTMAKFNAAYAWGGAALSIQTLEAYTGVRVDHVVEINFPGLVKVVDALDGVDMYIEKTITSIHPPRRTFEQGWNRLNGEEALDYIRQRYQFSDGDYTRMRNQQQLITAILDRAASAGVLRSQSTVTEFVESTAGALSVDTQFNAVGTALAFMHLRSDDIQFMTSPNLGTGYEGGESVIYSDDALAEDLFAHVRDDQVDQWVANNPDALNEPTSGEGEDSEEGE</sequence>
<keyword evidence="3" id="KW-1133">Transmembrane helix</keyword>
<organism evidence="5 6">
    <name type="scientific">Natronoglycomyces albus</name>
    <dbReference type="NCBI Taxonomy" id="2811108"/>
    <lineage>
        <taxon>Bacteria</taxon>
        <taxon>Bacillati</taxon>
        <taxon>Actinomycetota</taxon>
        <taxon>Actinomycetes</taxon>
        <taxon>Glycomycetales</taxon>
        <taxon>Glycomycetaceae</taxon>
        <taxon>Natronoglycomyces</taxon>
    </lineage>
</organism>
<dbReference type="PANTHER" id="PTHR33392">
    <property type="entry name" value="POLYISOPRENYL-TEICHOIC ACID--PEPTIDOGLYCAN TEICHOIC ACID TRANSFERASE TAGU"/>
    <property type="match status" value="1"/>
</dbReference>
<dbReference type="Pfam" id="PF03816">
    <property type="entry name" value="LytR_cpsA_psr"/>
    <property type="match status" value="1"/>
</dbReference>
<keyword evidence="3" id="KW-0812">Transmembrane</keyword>
<evidence type="ECO:0000313" key="6">
    <source>
        <dbReference type="Proteomes" id="UP000662939"/>
    </source>
</evidence>
<feature type="transmembrane region" description="Helical" evidence="3">
    <location>
        <begin position="45"/>
        <end position="69"/>
    </location>
</feature>
<evidence type="ECO:0000313" key="5">
    <source>
        <dbReference type="EMBL" id="QSB05022.1"/>
    </source>
</evidence>
<dbReference type="InterPro" id="IPR050922">
    <property type="entry name" value="LytR/CpsA/Psr_CW_biosynth"/>
</dbReference>
<dbReference type="PANTHER" id="PTHR33392:SF6">
    <property type="entry name" value="POLYISOPRENYL-TEICHOIC ACID--PEPTIDOGLYCAN TEICHOIC ACID TRANSFERASE TAGU"/>
    <property type="match status" value="1"/>
</dbReference>
<evidence type="ECO:0000256" key="1">
    <source>
        <dbReference type="ARBA" id="ARBA00006068"/>
    </source>
</evidence>
<name>A0A895XMN0_9ACTN</name>
<dbReference type="AlphaFoldDB" id="A0A895XMN0"/>
<reference evidence="5" key="1">
    <citation type="submission" date="2021-02" db="EMBL/GenBank/DDBJ databases">
        <title>Natronoglycomyces albus gen. nov., sp. nov, a haloalkaliphilic actinobacterium from a soda solonchak soil.</title>
        <authorList>
            <person name="Sorokin D.Y."/>
            <person name="Khijniak T.V."/>
            <person name="Zakharycheva A.P."/>
            <person name="Boueva O.V."/>
            <person name="Ariskina E.V."/>
            <person name="Hahnke R.L."/>
            <person name="Bunk B."/>
            <person name="Sproer C."/>
            <person name="Schumann P."/>
            <person name="Evtushenko L.I."/>
            <person name="Kublanov I.V."/>
        </authorList>
    </citation>
    <scope>NUCLEOTIDE SEQUENCE</scope>
    <source>
        <strain evidence="5">DSM 106290</strain>
    </source>
</reference>
<feature type="domain" description="Cell envelope-related transcriptional attenuator" evidence="4">
    <location>
        <begin position="114"/>
        <end position="266"/>
    </location>
</feature>
<dbReference type="InterPro" id="IPR004474">
    <property type="entry name" value="LytR_CpsA_psr"/>
</dbReference>